<evidence type="ECO:0000256" key="1">
    <source>
        <dbReference type="ARBA" id="ARBA00022741"/>
    </source>
</evidence>
<evidence type="ECO:0000313" key="3">
    <source>
        <dbReference type="EMBL" id="KZZ99054.1"/>
    </source>
</evidence>
<comment type="caution">
    <text evidence="3">The sequence shown here is derived from an EMBL/GenBank/DDBJ whole genome shotgun (WGS) entry which is preliminary data.</text>
</comment>
<evidence type="ECO:0000256" key="2">
    <source>
        <dbReference type="ARBA" id="ARBA00022840"/>
    </source>
</evidence>
<protein>
    <submittedName>
        <fullName evidence="3">Heat shock protein Hsp70</fullName>
    </submittedName>
</protein>
<gene>
    <name evidence="3" type="ORF">AAL_02605</name>
</gene>
<keyword evidence="1" id="KW-0547">Nucleotide-binding</keyword>
<evidence type="ECO:0000313" key="4">
    <source>
        <dbReference type="Proteomes" id="UP000078544"/>
    </source>
</evidence>
<dbReference type="OrthoDB" id="5332281at2759"/>
<dbReference type="STRING" id="1081109.A0A168EQP7"/>
<sequence length="289" mass="31076">MTSHKRKAGDAEDEDEDQLIIAIDFGTTYSGVAYCFANHDDPKPTAIMDWPGSRGISMPKVPTAIKYGSGGDLKWGLEADKTSGAITGIKLLLDPTQRRPTHLFSDSSQRGLDAVGKSAVDVAGDIMRAIYQHALAEISKTIPEEYLEMCSKVFVLTVPAVWSEGAKHATMRAAEIAGIHPVTLIKEPEAAALFATQSMNFALNPGDAFVVCDAGGGTVDLISYEVESIHPRLCVRELVPGTGGMSGSVGLNIRFDEAVQALVGPKQWMKLQGTRALKTAQKQFDQEIK</sequence>
<dbReference type="PRINTS" id="PR00301">
    <property type="entry name" value="HEATSHOCK70"/>
</dbReference>
<dbReference type="AlphaFoldDB" id="A0A168EQP7"/>
<dbReference type="SUPFAM" id="SSF53067">
    <property type="entry name" value="Actin-like ATPase domain"/>
    <property type="match status" value="1"/>
</dbReference>
<keyword evidence="2" id="KW-0067">ATP-binding</keyword>
<keyword evidence="4" id="KW-1185">Reference proteome</keyword>
<dbReference type="PANTHER" id="PTHR14187:SF5">
    <property type="entry name" value="HEAT SHOCK 70 KDA PROTEIN 12A"/>
    <property type="match status" value="1"/>
</dbReference>
<dbReference type="InterPro" id="IPR043129">
    <property type="entry name" value="ATPase_NBD"/>
</dbReference>
<reference evidence="3 4" key="1">
    <citation type="journal article" date="2016" name="Genome Biol. Evol.">
        <title>Divergent and convergent evolution of fungal pathogenicity.</title>
        <authorList>
            <person name="Shang Y."/>
            <person name="Xiao G."/>
            <person name="Zheng P."/>
            <person name="Cen K."/>
            <person name="Zhan S."/>
            <person name="Wang C."/>
        </authorList>
    </citation>
    <scope>NUCLEOTIDE SEQUENCE [LARGE SCALE GENOMIC DNA]</scope>
    <source>
        <strain evidence="3 4">RCEF 2490</strain>
    </source>
</reference>
<accession>A0A168EQP7</accession>
<dbReference type="EMBL" id="AZGY01000004">
    <property type="protein sequence ID" value="KZZ99054.1"/>
    <property type="molecule type" value="Genomic_DNA"/>
</dbReference>
<name>A0A168EQP7_9HYPO</name>
<dbReference type="GO" id="GO:0005524">
    <property type="term" value="F:ATP binding"/>
    <property type="evidence" value="ECO:0007669"/>
    <property type="project" value="UniProtKB-KW"/>
</dbReference>
<dbReference type="PANTHER" id="PTHR14187">
    <property type="entry name" value="ALPHA KINASE/ELONGATION FACTOR 2 KINASE"/>
    <property type="match status" value="1"/>
</dbReference>
<dbReference type="Pfam" id="PF00012">
    <property type="entry name" value="HSP70"/>
    <property type="match status" value="1"/>
</dbReference>
<dbReference type="GO" id="GO:0140662">
    <property type="term" value="F:ATP-dependent protein folding chaperone"/>
    <property type="evidence" value="ECO:0007669"/>
    <property type="project" value="InterPro"/>
</dbReference>
<dbReference type="Proteomes" id="UP000078544">
    <property type="component" value="Unassembled WGS sequence"/>
</dbReference>
<dbReference type="InterPro" id="IPR013126">
    <property type="entry name" value="Hsp_70_fam"/>
</dbReference>
<keyword evidence="3" id="KW-0346">Stress response</keyword>
<dbReference type="Gene3D" id="3.30.420.40">
    <property type="match status" value="1"/>
</dbReference>
<organism evidence="3 4">
    <name type="scientific">Moelleriella libera RCEF 2490</name>
    <dbReference type="NCBI Taxonomy" id="1081109"/>
    <lineage>
        <taxon>Eukaryota</taxon>
        <taxon>Fungi</taxon>
        <taxon>Dikarya</taxon>
        <taxon>Ascomycota</taxon>
        <taxon>Pezizomycotina</taxon>
        <taxon>Sordariomycetes</taxon>
        <taxon>Hypocreomycetidae</taxon>
        <taxon>Hypocreales</taxon>
        <taxon>Clavicipitaceae</taxon>
        <taxon>Moelleriella</taxon>
    </lineage>
</organism>
<proteinExistence type="predicted"/>